<organism evidence="3 4">
    <name type="scientific">Tagetes erecta</name>
    <name type="common">African marigold</name>
    <dbReference type="NCBI Taxonomy" id="13708"/>
    <lineage>
        <taxon>Eukaryota</taxon>
        <taxon>Viridiplantae</taxon>
        <taxon>Streptophyta</taxon>
        <taxon>Embryophyta</taxon>
        <taxon>Tracheophyta</taxon>
        <taxon>Spermatophyta</taxon>
        <taxon>Magnoliopsida</taxon>
        <taxon>eudicotyledons</taxon>
        <taxon>Gunneridae</taxon>
        <taxon>Pentapetalae</taxon>
        <taxon>asterids</taxon>
        <taxon>campanulids</taxon>
        <taxon>Asterales</taxon>
        <taxon>Asteraceae</taxon>
        <taxon>Asteroideae</taxon>
        <taxon>Heliantheae alliance</taxon>
        <taxon>Tageteae</taxon>
        <taxon>Tagetes</taxon>
    </lineage>
</organism>
<accession>A0AAD8NQK7</accession>
<comment type="caution">
    <text evidence="3">The sequence shown here is derived from an EMBL/GenBank/DDBJ whole genome shotgun (WGS) entry which is preliminary data.</text>
</comment>
<dbReference type="Proteomes" id="UP001229421">
    <property type="component" value="Unassembled WGS sequence"/>
</dbReference>
<evidence type="ECO:0000313" key="3">
    <source>
        <dbReference type="EMBL" id="KAK1424635.1"/>
    </source>
</evidence>
<gene>
    <name evidence="3" type="ORF">QVD17_19968</name>
</gene>
<evidence type="ECO:0000313" key="4">
    <source>
        <dbReference type="Proteomes" id="UP001229421"/>
    </source>
</evidence>
<feature type="region of interest" description="Disordered" evidence="1">
    <location>
        <begin position="209"/>
        <end position="244"/>
    </location>
</feature>
<dbReference type="AlphaFoldDB" id="A0AAD8NQK7"/>
<dbReference type="SUPFAM" id="SSF53098">
    <property type="entry name" value="Ribonuclease H-like"/>
    <property type="match status" value="1"/>
</dbReference>
<dbReference type="GO" id="GO:0046983">
    <property type="term" value="F:protein dimerization activity"/>
    <property type="evidence" value="ECO:0007669"/>
    <property type="project" value="InterPro"/>
</dbReference>
<sequence>MTRPMKEKLRNYFKAMPPIFTCATALNPYVNVAGVEFLIEKITNNLDLEKEDVHFSTNAKADFNRYLSNMFDVYLSRYESKVDAAISNDDKKDTMVSFYNMLRKNNIKIARGELERYITTNFISNVSRQDFENFDILAWWKDNEFRFPTLATMARDLLTVQASTVALESAFSFSGRTISLRRTRLDPTLVEMCICLKDHLDATDRIQHTSNLEGEMSMETDIQGEEDEELDYDEEPNNSSDDEM</sequence>
<dbReference type="PANTHER" id="PTHR23272:SF190">
    <property type="entry name" value="ZINC FINGER, BED-TYPE-RELATED"/>
    <property type="match status" value="1"/>
</dbReference>
<evidence type="ECO:0000259" key="2">
    <source>
        <dbReference type="Pfam" id="PF05699"/>
    </source>
</evidence>
<dbReference type="Pfam" id="PF05699">
    <property type="entry name" value="Dimer_Tnp_hAT"/>
    <property type="match status" value="1"/>
</dbReference>
<reference evidence="3" key="1">
    <citation type="journal article" date="2023" name="bioRxiv">
        <title>Improved chromosome-level genome assembly for marigold (Tagetes erecta).</title>
        <authorList>
            <person name="Jiang F."/>
            <person name="Yuan L."/>
            <person name="Wang S."/>
            <person name="Wang H."/>
            <person name="Xu D."/>
            <person name="Wang A."/>
            <person name="Fan W."/>
        </authorList>
    </citation>
    <scope>NUCLEOTIDE SEQUENCE</scope>
    <source>
        <strain evidence="3">WSJ</strain>
        <tissue evidence="3">Leaf</tissue>
    </source>
</reference>
<dbReference type="InterPro" id="IPR012337">
    <property type="entry name" value="RNaseH-like_sf"/>
</dbReference>
<dbReference type="InterPro" id="IPR008906">
    <property type="entry name" value="HATC_C_dom"/>
</dbReference>
<name>A0AAD8NQK7_TARER</name>
<evidence type="ECO:0000256" key="1">
    <source>
        <dbReference type="SAM" id="MobiDB-lite"/>
    </source>
</evidence>
<dbReference type="PANTHER" id="PTHR23272">
    <property type="entry name" value="BED FINGER-RELATED"/>
    <property type="match status" value="1"/>
</dbReference>
<dbReference type="EMBL" id="JAUHHV010000005">
    <property type="protein sequence ID" value="KAK1424635.1"/>
    <property type="molecule type" value="Genomic_DNA"/>
</dbReference>
<protein>
    <recommendedName>
        <fullName evidence="2">HAT C-terminal dimerisation domain-containing protein</fullName>
    </recommendedName>
</protein>
<keyword evidence="4" id="KW-1185">Reference proteome</keyword>
<feature type="compositionally biased region" description="Acidic residues" evidence="1">
    <location>
        <begin position="216"/>
        <end position="244"/>
    </location>
</feature>
<proteinExistence type="predicted"/>
<feature type="domain" description="HAT C-terminal dimerisation" evidence="2">
    <location>
        <begin position="113"/>
        <end position="199"/>
    </location>
</feature>